<dbReference type="InterPro" id="IPR008942">
    <property type="entry name" value="ENTH_VHS"/>
</dbReference>
<dbReference type="SUPFAM" id="SSF49348">
    <property type="entry name" value="Clathrin adaptor appendage domain"/>
    <property type="match status" value="1"/>
</dbReference>
<feature type="region of interest" description="Disordered" evidence="2">
    <location>
        <begin position="251"/>
        <end position="289"/>
    </location>
</feature>
<dbReference type="PROSITE" id="PS50179">
    <property type="entry name" value="VHS"/>
    <property type="match status" value="1"/>
</dbReference>
<feature type="coiled-coil region" evidence="1">
    <location>
        <begin position="438"/>
        <end position="503"/>
    </location>
</feature>
<gene>
    <name evidence="4" type="ORF">SteCoe_28955</name>
</gene>
<evidence type="ECO:0000313" key="4">
    <source>
        <dbReference type="EMBL" id="OMJ72568.1"/>
    </source>
</evidence>
<evidence type="ECO:0000259" key="3">
    <source>
        <dbReference type="PROSITE" id="PS50179"/>
    </source>
</evidence>
<name>A0A1R2B716_9CILI</name>
<dbReference type="Gene3D" id="2.60.40.1230">
    <property type="match status" value="1"/>
</dbReference>
<reference evidence="4 5" key="1">
    <citation type="submission" date="2016-11" db="EMBL/GenBank/DDBJ databases">
        <title>The macronuclear genome of Stentor coeruleus: a giant cell with tiny introns.</title>
        <authorList>
            <person name="Slabodnick M."/>
            <person name="Ruby J.G."/>
            <person name="Reiff S.B."/>
            <person name="Swart E.C."/>
            <person name="Gosai S."/>
            <person name="Prabakaran S."/>
            <person name="Witkowska E."/>
            <person name="Larue G.E."/>
            <person name="Fisher S."/>
            <person name="Freeman R.M."/>
            <person name="Gunawardena J."/>
            <person name="Chu W."/>
            <person name="Stover N.A."/>
            <person name="Gregory B.D."/>
            <person name="Nowacki M."/>
            <person name="Derisi J."/>
            <person name="Roy S.W."/>
            <person name="Marshall W.F."/>
            <person name="Sood P."/>
        </authorList>
    </citation>
    <scope>NUCLEOTIDE SEQUENCE [LARGE SCALE GENOMIC DNA]</scope>
    <source>
        <strain evidence="4">WM001</strain>
    </source>
</reference>
<accession>A0A1R2B716</accession>
<sequence length="817" mass="92109">MVRFSIISEEEYQRMSPLLADLTKNAKLGVCKDIISQIKKIIKSKNNPPPQKLRSLKLLNACMMVGNVNFLMFTQKKIMSRLGVLASYKKELALELRAESLFGKESSSSFENRSASIEFINTLLEYIKLWAGEFGKAPDKSDSVFYITYIKLKDSGVRFPIKQVQKIPVVKEEKKVPIVKKVSGFDAVENVLKLYEENTDESLAQDYLQMLRAQKVHVESALQDAMNINNTEEVDYLLTLMDRITSALDNTGQRVQRKSESNKSISDSPIRHHQSTSSYTSNNSERPSSQQFDLFELNLAPQGNSERASLPQNLRPATFATQPINFNPIEGGSKMFPTQTSNSMFPSQISSNMFPTQTNKNMFPPSQTSDNMFPSSSNMFPTHPIKRPSIGSSMLPQAKIQEQDSNNQALAVIILENSQLKEALDFSKEQLKERDSLIQNLKQCNQVLSSQIESLNEQLAKAQKKVAKCKEHKELLGNALNQIEKLENEVKQAQASKQVIINKKEESKADLFFGIDSGPSASKNPEKRLENQNPLDFDLDFILSPRSKKNSEPQASSNFPNLFDSPSQIEVSSQIIIPTNELPYRMGNCMEMGMLLDTETLQIGFRVQRQSFDIFCYIFIGNKLIEPITEIITELNDVSMEAMPMMMQPLKTTEEIGQNSQATRMIKAQFVDVTGKVPKMSIKIRWKAVQSIVLKLPLTIARFIEARQELPTSIWMEWKKMVFEEDTCVINLAPFSNLVEMCSFLILGGAFRIYSTQELEDLSPTQILGAGQLSDSLVMFMVNIVQGGNQANFAIRCKNLPLRNAIAPIIKGQIISI</sequence>
<dbReference type="InterPro" id="IPR013041">
    <property type="entry name" value="Clathrin_app_Ig-like_sf"/>
</dbReference>
<feature type="compositionally biased region" description="Polar residues" evidence="2">
    <location>
        <begin position="275"/>
        <end position="289"/>
    </location>
</feature>
<evidence type="ECO:0000313" key="5">
    <source>
        <dbReference type="Proteomes" id="UP000187209"/>
    </source>
</evidence>
<dbReference type="GO" id="GO:0035091">
    <property type="term" value="F:phosphatidylinositol binding"/>
    <property type="evidence" value="ECO:0007669"/>
    <property type="project" value="InterPro"/>
</dbReference>
<dbReference type="Proteomes" id="UP000187209">
    <property type="component" value="Unassembled WGS sequence"/>
</dbReference>
<proteinExistence type="predicted"/>
<dbReference type="GO" id="GO:0043130">
    <property type="term" value="F:ubiquitin binding"/>
    <property type="evidence" value="ECO:0007669"/>
    <property type="project" value="InterPro"/>
</dbReference>
<keyword evidence="1" id="KW-0175">Coiled coil</keyword>
<protein>
    <recommendedName>
        <fullName evidence="3">VHS domain-containing protein</fullName>
    </recommendedName>
</protein>
<evidence type="ECO:0000256" key="2">
    <source>
        <dbReference type="SAM" id="MobiDB-lite"/>
    </source>
</evidence>
<organism evidence="4 5">
    <name type="scientific">Stentor coeruleus</name>
    <dbReference type="NCBI Taxonomy" id="5963"/>
    <lineage>
        <taxon>Eukaryota</taxon>
        <taxon>Sar</taxon>
        <taxon>Alveolata</taxon>
        <taxon>Ciliophora</taxon>
        <taxon>Postciliodesmatophora</taxon>
        <taxon>Heterotrichea</taxon>
        <taxon>Heterotrichida</taxon>
        <taxon>Stentoridae</taxon>
        <taxon>Stentor</taxon>
    </lineage>
</organism>
<dbReference type="EMBL" id="MPUH01000890">
    <property type="protein sequence ID" value="OMJ72568.1"/>
    <property type="molecule type" value="Genomic_DNA"/>
</dbReference>
<dbReference type="SUPFAM" id="SSF48464">
    <property type="entry name" value="ENTH/VHS domain"/>
    <property type="match status" value="1"/>
</dbReference>
<evidence type="ECO:0000256" key="1">
    <source>
        <dbReference type="SAM" id="Coils"/>
    </source>
</evidence>
<dbReference type="InterPro" id="IPR002014">
    <property type="entry name" value="VHS_dom"/>
</dbReference>
<comment type="caution">
    <text evidence="4">The sequence shown here is derived from an EMBL/GenBank/DDBJ whole genome shotgun (WGS) entry which is preliminary data.</text>
</comment>
<dbReference type="AlphaFoldDB" id="A0A1R2B716"/>
<feature type="domain" description="VHS" evidence="3">
    <location>
        <begin position="19"/>
        <end position="160"/>
    </location>
</feature>
<keyword evidence="5" id="KW-1185">Reference proteome</keyword>